<keyword evidence="1" id="KW-0677">Repeat</keyword>
<dbReference type="InterPro" id="IPR002641">
    <property type="entry name" value="PNPLA_dom"/>
</dbReference>
<dbReference type="PANTHER" id="PTHR24139:SF35">
    <property type="entry name" value="PNPLA DOMAIN-CONTAINING PROTEIN"/>
    <property type="match status" value="1"/>
</dbReference>
<sequence length="367" mass="41342">ANMPRMSCAHKMSNNKKLERVDNLIAFLKSANTQQMSAKLHDIWAAPQATITEARLLLTLGANPECLYKDDYGQKTLMDRVDNGTVCDKCVVKFNDFLEFAGTIYEEMCEQTPINIVRGRKCTSGLLPICMDGGGMRGLVSVVCLLFASRRLLGDETLVNYFDWLIGTRNYSFTRPFGAPLDEEQDIMFKDAARASSAAPTYFEPFSYQGKKFVDGSFVANYPLNILFKEVDSFSKHNNKIRLAGVVSIGTGEPAQSERKYTSGTTIRSRARNMAHLSTLILEQVVGQDLTTVEMAQERCHAHNIPFVRISPKGINVRIDQIDDGKLMDMIWTTQLWLVDNLREVDRLGELLFKLLSDPDEGKRRKT</sequence>
<protein>
    <submittedName>
        <fullName evidence="5">Phospholipase, patatin family</fullName>
    </submittedName>
</protein>
<keyword evidence="3" id="KW-0443">Lipid metabolism</keyword>
<evidence type="ECO:0000313" key="5">
    <source>
        <dbReference type="EMBL" id="PIO70473.1"/>
    </source>
</evidence>
<dbReference type="GO" id="GO:0047499">
    <property type="term" value="F:calcium-independent phospholipase A2 activity"/>
    <property type="evidence" value="ECO:0007669"/>
    <property type="project" value="InterPro"/>
</dbReference>
<dbReference type="Gene3D" id="3.40.1090.10">
    <property type="entry name" value="Cytosolic phospholipase A2 catalytic domain"/>
    <property type="match status" value="1"/>
</dbReference>
<dbReference type="GO" id="GO:0052816">
    <property type="term" value="F:long-chain fatty acyl-CoA hydrolase activity"/>
    <property type="evidence" value="ECO:0007669"/>
    <property type="project" value="TreeGrafter"/>
</dbReference>
<dbReference type="OrthoDB" id="10021675at2759"/>
<keyword evidence="2" id="KW-0040">ANK repeat</keyword>
<dbReference type="EMBL" id="KZ346259">
    <property type="protein sequence ID" value="PIO70473.1"/>
    <property type="molecule type" value="Genomic_DNA"/>
</dbReference>
<feature type="domain" description="PNPLA" evidence="4">
    <location>
        <begin position="168"/>
        <end position="227"/>
    </location>
</feature>
<organism evidence="5 6">
    <name type="scientific">Teladorsagia circumcincta</name>
    <name type="common">Brown stomach worm</name>
    <name type="synonym">Ostertagia circumcincta</name>
    <dbReference type="NCBI Taxonomy" id="45464"/>
    <lineage>
        <taxon>Eukaryota</taxon>
        <taxon>Metazoa</taxon>
        <taxon>Ecdysozoa</taxon>
        <taxon>Nematoda</taxon>
        <taxon>Chromadorea</taxon>
        <taxon>Rhabditida</taxon>
        <taxon>Rhabditina</taxon>
        <taxon>Rhabditomorpha</taxon>
        <taxon>Strongyloidea</taxon>
        <taxon>Trichostrongylidae</taxon>
        <taxon>Teladorsagia</taxon>
    </lineage>
</organism>
<evidence type="ECO:0000259" key="4">
    <source>
        <dbReference type="Pfam" id="PF01734"/>
    </source>
</evidence>
<dbReference type="GO" id="GO:0006629">
    <property type="term" value="P:lipid metabolic process"/>
    <property type="evidence" value="ECO:0007669"/>
    <property type="project" value="UniProtKB-KW"/>
</dbReference>
<dbReference type="GO" id="GO:2000304">
    <property type="term" value="P:positive regulation of ceramide biosynthetic process"/>
    <property type="evidence" value="ECO:0007669"/>
    <property type="project" value="TreeGrafter"/>
</dbReference>
<name>A0A2G9UK04_TELCI</name>
<evidence type="ECO:0000313" key="6">
    <source>
        <dbReference type="Proteomes" id="UP000230423"/>
    </source>
</evidence>
<dbReference type="GO" id="GO:0005739">
    <property type="term" value="C:mitochondrion"/>
    <property type="evidence" value="ECO:0007669"/>
    <property type="project" value="TreeGrafter"/>
</dbReference>
<keyword evidence="6" id="KW-1185">Reference proteome</keyword>
<reference evidence="5 6" key="1">
    <citation type="submission" date="2015-09" db="EMBL/GenBank/DDBJ databases">
        <title>Draft genome of the parasitic nematode Teladorsagia circumcincta isolate WARC Sus (inbred).</title>
        <authorList>
            <person name="Mitreva M."/>
        </authorList>
    </citation>
    <scope>NUCLEOTIDE SEQUENCE [LARGE SCALE GENOMIC DNA]</scope>
    <source>
        <strain evidence="5 6">S</strain>
    </source>
</reference>
<dbReference type="PANTHER" id="PTHR24139">
    <property type="entry name" value="CALCIUM-INDEPENDENT PHOSPHOLIPASE A2"/>
    <property type="match status" value="1"/>
</dbReference>
<dbReference type="SUPFAM" id="SSF52151">
    <property type="entry name" value="FabD/lysophospholipase-like"/>
    <property type="match status" value="1"/>
</dbReference>
<dbReference type="Proteomes" id="UP000230423">
    <property type="component" value="Unassembled WGS sequence"/>
</dbReference>
<dbReference type="Pfam" id="PF01734">
    <property type="entry name" value="Patatin"/>
    <property type="match status" value="1"/>
</dbReference>
<dbReference type="AlphaFoldDB" id="A0A2G9UK04"/>
<evidence type="ECO:0000256" key="2">
    <source>
        <dbReference type="ARBA" id="ARBA00023043"/>
    </source>
</evidence>
<accession>A0A2G9UK04</accession>
<evidence type="ECO:0000256" key="1">
    <source>
        <dbReference type="ARBA" id="ARBA00022737"/>
    </source>
</evidence>
<dbReference type="InterPro" id="IPR047148">
    <property type="entry name" value="PLPL9"/>
</dbReference>
<dbReference type="InterPro" id="IPR016035">
    <property type="entry name" value="Acyl_Trfase/lysoPLipase"/>
</dbReference>
<feature type="non-terminal residue" evidence="5">
    <location>
        <position position="1"/>
    </location>
</feature>
<proteinExistence type="predicted"/>
<gene>
    <name evidence="5" type="ORF">TELCIR_07676</name>
</gene>
<evidence type="ECO:0000256" key="3">
    <source>
        <dbReference type="ARBA" id="ARBA00023098"/>
    </source>
</evidence>